<dbReference type="Proteomes" id="UP000249590">
    <property type="component" value="Unassembled WGS sequence"/>
</dbReference>
<dbReference type="RefSeq" id="WP_111350612.1">
    <property type="nucleotide sequence ID" value="NZ_QHHQ01000006.1"/>
</dbReference>
<proteinExistence type="predicted"/>
<sequence length="66" mass="7052">MEVSEQEFYGLVDRIANEFVGLFPKHTGIALEDMADDDSFLDDSVCTVVTQILAIGCGIGIKGSIG</sequence>
<reference evidence="1 2" key="1">
    <citation type="submission" date="2018-05" db="EMBL/GenBank/DDBJ databases">
        <title>Acuticoccus sediminis sp. nov., isolated from deep-sea sediment of Indian Ocean.</title>
        <authorList>
            <person name="Liu X."/>
            <person name="Lai Q."/>
            <person name="Du Y."/>
            <person name="Sun F."/>
            <person name="Zhang X."/>
            <person name="Wang S."/>
            <person name="Shao Z."/>
        </authorList>
    </citation>
    <scope>NUCLEOTIDE SEQUENCE [LARGE SCALE GENOMIC DNA]</scope>
    <source>
        <strain evidence="1 2">PTG4-2</strain>
    </source>
</reference>
<keyword evidence="2" id="KW-1185">Reference proteome</keyword>
<evidence type="ECO:0000313" key="2">
    <source>
        <dbReference type="Proteomes" id="UP000249590"/>
    </source>
</evidence>
<protein>
    <submittedName>
        <fullName evidence="1">Uncharacterized protein</fullName>
    </submittedName>
</protein>
<dbReference type="EMBL" id="QHHQ01000006">
    <property type="protein sequence ID" value="RAH99033.1"/>
    <property type="molecule type" value="Genomic_DNA"/>
</dbReference>
<comment type="caution">
    <text evidence="1">The sequence shown here is derived from an EMBL/GenBank/DDBJ whole genome shotgun (WGS) entry which is preliminary data.</text>
</comment>
<evidence type="ECO:0000313" key="1">
    <source>
        <dbReference type="EMBL" id="RAH99033.1"/>
    </source>
</evidence>
<name>A0A8B2NTX4_9HYPH</name>
<accession>A0A8B2NTX4</accession>
<gene>
    <name evidence="1" type="ORF">DLJ53_25765</name>
</gene>
<dbReference type="AlphaFoldDB" id="A0A8B2NTX4"/>
<organism evidence="1 2">
    <name type="scientific">Acuticoccus sediminis</name>
    <dbReference type="NCBI Taxonomy" id="2184697"/>
    <lineage>
        <taxon>Bacteria</taxon>
        <taxon>Pseudomonadati</taxon>
        <taxon>Pseudomonadota</taxon>
        <taxon>Alphaproteobacteria</taxon>
        <taxon>Hyphomicrobiales</taxon>
        <taxon>Amorphaceae</taxon>
        <taxon>Acuticoccus</taxon>
    </lineage>
</organism>